<dbReference type="RefSeq" id="WP_136131305.1">
    <property type="nucleotide sequence ID" value="NZ_CM009569.1"/>
</dbReference>
<dbReference type="PANTHER" id="PTHR10953:SF240">
    <property type="entry name" value="SULFUR CARRIER PROTEIN THIS ADENYLYLTRANSFERASE"/>
    <property type="match status" value="1"/>
</dbReference>
<dbReference type="GO" id="GO:0005829">
    <property type="term" value="C:cytosol"/>
    <property type="evidence" value="ECO:0007669"/>
    <property type="project" value="TreeGrafter"/>
</dbReference>
<comment type="caution">
    <text evidence="3">The sequence shown here is derived from an EMBL/GenBank/DDBJ whole genome shotgun (WGS) entry which is preliminary data.</text>
</comment>
<keyword evidence="3" id="KW-0614">Plasmid</keyword>
<protein>
    <submittedName>
        <fullName evidence="3">Molybdopterin-synthase adenylyltransferase MoeB</fullName>
    </submittedName>
</protein>
<evidence type="ECO:0000256" key="1">
    <source>
        <dbReference type="ARBA" id="ARBA00009919"/>
    </source>
</evidence>
<dbReference type="SUPFAM" id="SSF69572">
    <property type="entry name" value="Activating enzymes of the ubiquitin-like proteins"/>
    <property type="match status" value="1"/>
</dbReference>
<dbReference type="InterPro" id="IPR045886">
    <property type="entry name" value="ThiF/MoeB/HesA"/>
</dbReference>
<feature type="domain" description="THIF-type NAD/FAD binding fold" evidence="2">
    <location>
        <begin position="10"/>
        <end position="250"/>
    </location>
</feature>
<reference evidence="3" key="1">
    <citation type="journal article" date="2018" name="Genome Biol. Evol.">
        <title>Cladogenesis and Genomic Streamlining in Extracellular Endosymbionts of Tropical Stink Bugs.</title>
        <authorList>
            <person name="Otero-Bravo A."/>
            <person name="Goffredi S."/>
            <person name="Sabree Z.L."/>
        </authorList>
    </citation>
    <scope>NUCLEOTIDE SEQUENCE [LARGE SCALE GENOMIC DNA]</scope>
    <source>
        <strain evidence="3">SoET</strain>
        <plasmid evidence="3">pSOE1</plasmid>
    </source>
</reference>
<geneLocation type="plasmid" evidence="3">
    <name>pSOE1</name>
</geneLocation>
<dbReference type="Proteomes" id="UP000296034">
    <property type="component" value="Plasmid pSOE1"/>
</dbReference>
<dbReference type="GO" id="GO:0008146">
    <property type="term" value="F:sulfotransferase activity"/>
    <property type="evidence" value="ECO:0007669"/>
    <property type="project" value="TreeGrafter"/>
</dbReference>
<proteinExistence type="inferred from homology"/>
<dbReference type="Gene3D" id="3.40.50.720">
    <property type="entry name" value="NAD(P)-binding Rossmann-like Domain"/>
    <property type="match status" value="1"/>
</dbReference>
<comment type="similarity">
    <text evidence="1">Belongs to the HesA/MoeB/ThiF family.</text>
</comment>
<dbReference type="EMBL" id="PDKS01000009">
    <property type="protein sequence ID" value="PPI86949.1"/>
    <property type="molecule type" value="Genomic_DNA"/>
</dbReference>
<keyword evidence="3" id="KW-0548">Nucleotidyltransferase</keyword>
<gene>
    <name evidence="3" type="ORF">CRV11_03595</name>
</gene>
<evidence type="ECO:0000313" key="3">
    <source>
        <dbReference type="EMBL" id="PPI86949.1"/>
    </source>
</evidence>
<dbReference type="Pfam" id="PF00899">
    <property type="entry name" value="ThiF"/>
    <property type="match status" value="1"/>
</dbReference>
<organism evidence="3">
    <name type="scientific">Candidatus Pantoea edessiphila</name>
    <dbReference type="NCBI Taxonomy" id="2044610"/>
    <lineage>
        <taxon>Bacteria</taxon>
        <taxon>Pseudomonadati</taxon>
        <taxon>Pseudomonadota</taxon>
        <taxon>Gammaproteobacteria</taxon>
        <taxon>Enterobacterales</taxon>
        <taxon>Erwiniaceae</taxon>
        <taxon>Pantoea</taxon>
    </lineage>
</organism>
<dbReference type="AlphaFoldDB" id="A0A2P5SX88"/>
<name>A0A2P5SX88_9GAMM</name>
<dbReference type="FunFam" id="3.40.50.720:FF:000080">
    <property type="entry name" value="Thiazole biosynthesis adenylyltransferase ThiF"/>
    <property type="match status" value="1"/>
</dbReference>
<dbReference type="CDD" id="cd00757">
    <property type="entry name" value="ThiF_MoeB_HesA_family"/>
    <property type="match status" value="1"/>
</dbReference>
<accession>A0A2P5SX88</accession>
<dbReference type="GO" id="GO:0016779">
    <property type="term" value="F:nucleotidyltransferase activity"/>
    <property type="evidence" value="ECO:0007669"/>
    <property type="project" value="UniProtKB-KW"/>
</dbReference>
<dbReference type="PANTHER" id="PTHR10953">
    <property type="entry name" value="UBIQUITIN-ACTIVATING ENZYME E1"/>
    <property type="match status" value="1"/>
</dbReference>
<keyword evidence="3" id="KW-0808">Transferase</keyword>
<dbReference type="InterPro" id="IPR035985">
    <property type="entry name" value="Ubiquitin-activating_enz"/>
</dbReference>
<dbReference type="OrthoDB" id="9804286at2"/>
<dbReference type="GO" id="GO:0008641">
    <property type="term" value="F:ubiquitin-like modifier activating enzyme activity"/>
    <property type="evidence" value="ECO:0007669"/>
    <property type="project" value="InterPro"/>
</dbReference>
<sequence>MLDNNSFLRYSRQLLLDEIGLNGQTLLSCSTVLVVGLGGLGSPAVLYLAAAGIGKLIIADNDKLNITNLQRQILYNTNEIGKLKVNLAQKKLVNLNPDGCYISLKDKINNSYLDKYVKDVNLVLDCSDNMITRYNINSACVRHNKPLISASATGFDGQIIRILPPWENGCYSCLFPDLNKKTIDDKNCSSFGILGPVVGLMGTLQALEAIKFLCNITTPMSSNQGTLWLFNGKYLTWKNLQLSKNPLCPVCA</sequence>
<evidence type="ECO:0000259" key="2">
    <source>
        <dbReference type="Pfam" id="PF00899"/>
    </source>
</evidence>
<dbReference type="InterPro" id="IPR000594">
    <property type="entry name" value="ThiF_NAD_FAD-bd"/>
</dbReference>
<dbReference type="GO" id="GO:0004792">
    <property type="term" value="F:thiosulfate-cyanide sulfurtransferase activity"/>
    <property type="evidence" value="ECO:0007669"/>
    <property type="project" value="TreeGrafter"/>
</dbReference>